<comment type="caution">
    <text evidence="1">The sequence shown here is derived from an EMBL/GenBank/DDBJ whole genome shotgun (WGS) entry which is preliminary data.</text>
</comment>
<dbReference type="Proteomes" id="UP001285908">
    <property type="component" value="Unassembled WGS sequence"/>
</dbReference>
<dbReference type="EMBL" id="JAULSX010000009">
    <property type="protein sequence ID" value="KAK3485984.1"/>
    <property type="molecule type" value="Genomic_DNA"/>
</dbReference>
<protein>
    <submittedName>
        <fullName evidence="1">Uncharacterized protein</fullName>
    </submittedName>
</protein>
<proteinExistence type="predicted"/>
<dbReference type="GeneID" id="87873131"/>
<dbReference type="RefSeq" id="XP_062688747.1">
    <property type="nucleotide sequence ID" value="XM_062835509.1"/>
</dbReference>
<dbReference type="AlphaFoldDB" id="A0AAJ0HZM3"/>
<gene>
    <name evidence="1" type="ORF">B0T23DRAFT_325442</name>
</gene>
<sequence>MVDWLGGSKWEEYFANAPLVFKPRILAEGQALSHTIDDNECQLCFQETRNSGCIVKCRVCQRVAHQHCHDIYRMRKAPCEEDTGCPLCCPQCPWNPINQGDVPSTATARRNRTLEKKVRKLQRQLRRKPASRVMSSLRYERLAKKIGRKGTKYRRNKLIMAVKKAVKSEDAQTKHEDKAAVLKEEMESPVKIIKVEKTRRLKSEPVVISLL</sequence>
<evidence type="ECO:0000313" key="2">
    <source>
        <dbReference type="Proteomes" id="UP001285908"/>
    </source>
</evidence>
<organism evidence="1 2">
    <name type="scientific">Neurospora hispaniola</name>
    <dbReference type="NCBI Taxonomy" id="588809"/>
    <lineage>
        <taxon>Eukaryota</taxon>
        <taxon>Fungi</taxon>
        <taxon>Dikarya</taxon>
        <taxon>Ascomycota</taxon>
        <taxon>Pezizomycotina</taxon>
        <taxon>Sordariomycetes</taxon>
        <taxon>Sordariomycetidae</taxon>
        <taxon>Sordariales</taxon>
        <taxon>Sordariaceae</taxon>
        <taxon>Neurospora</taxon>
    </lineage>
</organism>
<evidence type="ECO:0000313" key="1">
    <source>
        <dbReference type="EMBL" id="KAK3485984.1"/>
    </source>
</evidence>
<name>A0AAJ0HZM3_9PEZI</name>
<keyword evidence="2" id="KW-1185">Reference proteome</keyword>
<dbReference type="CDD" id="cd15489">
    <property type="entry name" value="PHD_SF"/>
    <property type="match status" value="1"/>
</dbReference>
<reference evidence="1 2" key="1">
    <citation type="journal article" date="2023" name="Mol. Phylogenet. Evol.">
        <title>Genome-scale phylogeny and comparative genomics of the fungal order Sordariales.</title>
        <authorList>
            <person name="Hensen N."/>
            <person name="Bonometti L."/>
            <person name="Westerberg I."/>
            <person name="Brannstrom I.O."/>
            <person name="Guillou S."/>
            <person name="Cros-Aarteil S."/>
            <person name="Calhoun S."/>
            <person name="Haridas S."/>
            <person name="Kuo A."/>
            <person name="Mondo S."/>
            <person name="Pangilinan J."/>
            <person name="Riley R."/>
            <person name="LaButti K."/>
            <person name="Andreopoulos B."/>
            <person name="Lipzen A."/>
            <person name="Chen C."/>
            <person name="Yan M."/>
            <person name="Daum C."/>
            <person name="Ng V."/>
            <person name="Clum A."/>
            <person name="Steindorff A."/>
            <person name="Ohm R.A."/>
            <person name="Martin F."/>
            <person name="Silar P."/>
            <person name="Natvig D.O."/>
            <person name="Lalanne C."/>
            <person name="Gautier V."/>
            <person name="Ament-Velasquez S.L."/>
            <person name="Kruys A."/>
            <person name="Hutchinson M.I."/>
            <person name="Powell A.J."/>
            <person name="Barry K."/>
            <person name="Miller A.N."/>
            <person name="Grigoriev I.V."/>
            <person name="Debuchy R."/>
            <person name="Gladieux P."/>
            <person name="Hiltunen Thoren M."/>
            <person name="Johannesson H."/>
        </authorList>
    </citation>
    <scope>NUCLEOTIDE SEQUENCE [LARGE SCALE GENOMIC DNA]</scope>
    <source>
        <strain evidence="1 2">FGSC 10403</strain>
    </source>
</reference>
<accession>A0AAJ0HZM3</accession>